<protein>
    <submittedName>
        <fullName evidence="2">Uncharacterized protein</fullName>
    </submittedName>
</protein>
<feature type="region of interest" description="Disordered" evidence="1">
    <location>
        <begin position="120"/>
        <end position="142"/>
    </location>
</feature>
<evidence type="ECO:0000256" key="1">
    <source>
        <dbReference type="SAM" id="MobiDB-lite"/>
    </source>
</evidence>
<gene>
    <name evidence="2" type="ORF">ALC56_12232</name>
</gene>
<evidence type="ECO:0000313" key="2">
    <source>
        <dbReference type="EMBL" id="KYN33520.1"/>
    </source>
</evidence>
<feature type="compositionally biased region" description="Basic and acidic residues" evidence="1">
    <location>
        <begin position="121"/>
        <end position="135"/>
    </location>
</feature>
<dbReference type="Proteomes" id="UP000078541">
    <property type="component" value="Unassembled WGS sequence"/>
</dbReference>
<accession>A0A195EYZ3</accession>
<proteinExistence type="predicted"/>
<sequence>MNEGMASSRRWRRWWSSNRGCLQRAGGDRGTAGDRRLGEGVTVGTFLLRQPYLPSDSRAILARRRCAADAFRTLVAFLCPPLPPPSSPLSPRFLSLVLFPSRLPLRFLFSIFTPGSSGCHGGERELKSEQHRDDTTSGDATEVGKVTARVDVKCLFSRVEGVPASSPRAVLPHESVLSRRAVTSLRDSPRESQN</sequence>
<reference evidence="2 3" key="1">
    <citation type="submission" date="2016-03" db="EMBL/GenBank/DDBJ databases">
        <title>Trachymyrmex septentrionalis WGS genome.</title>
        <authorList>
            <person name="Nygaard S."/>
            <person name="Hu H."/>
            <person name="Boomsma J."/>
            <person name="Zhang G."/>
        </authorList>
    </citation>
    <scope>NUCLEOTIDE SEQUENCE [LARGE SCALE GENOMIC DNA]</scope>
    <source>
        <strain evidence="2">Tsep2-gDNA-1</strain>
        <tissue evidence="2">Whole body</tissue>
    </source>
</reference>
<dbReference type="EMBL" id="KQ981905">
    <property type="protein sequence ID" value="KYN33520.1"/>
    <property type="molecule type" value="Genomic_DNA"/>
</dbReference>
<name>A0A195EYZ3_9HYME</name>
<organism evidence="2 3">
    <name type="scientific">Trachymyrmex septentrionalis</name>
    <dbReference type="NCBI Taxonomy" id="34720"/>
    <lineage>
        <taxon>Eukaryota</taxon>
        <taxon>Metazoa</taxon>
        <taxon>Ecdysozoa</taxon>
        <taxon>Arthropoda</taxon>
        <taxon>Hexapoda</taxon>
        <taxon>Insecta</taxon>
        <taxon>Pterygota</taxon>
        <taxon>Neoptera</taxon>
        <taxon>Endopterygota</taxon>
        <taxon>Hymenoptera</taxon>
        <taxon>Apocrita</taxon>
        <taxon>Aculeata</taxon>
        <taxon>Formicoidea</taxon>
        <taxon>Formicidae</taxon>
        <taxon>Myrmicinae</taxon>
        <taxon>Trachymyrmex</taxon>
    </lineage>
</organism>
<evidence type="ECO:0000313" key="3">
    <source>
        <dbReference type="Proteomes" id="UP000078541"/>
    </source>
</evidence>
<keyword evidence="3" id="KW-1185">Reference proteome</keyword>
<dbReference type="AlphaFoldDB" id="A0A195EYZ3"/>